<organism evidence="2 3">
    <name type="scientific">Petrolisthes manimaculis</name>
    <dbReference type="NCBI Taxonomy" id="1843537"/>
    <lineage>
        <taxon>Eukaryota</taxon>
        <taxon>Metazoa</taxon>
        <taxon>Ecdysozoa</taxon>
        <taxon>Arthropoda</taxon>
        <taxon>Crustacea</taxon>
        <taxon>Multicrustacea</taxon>
        <taxon>Malacostraca</taxon>
        <taxon>Eumalacostraca</taxon>
        <taxon>Eucarida</taxon>
        <taxon>Decapoda</taxon>
        <taxon>Pleocyemata</taxon>
        <taxon>Anomura</taxon>
        <taxon>Galatheoidea</taxon>
        <taxon>Porcellanidae</taxon>
        <taxon>Petrolisthes</taxon>
    </lineage>
</organism>
<protein>
    <submittedName>
        <fullName evidence="2">Uncharacterized protein</fullName>
    </submittedName>
</protein>
<comment type="caution">
    <text evidence="2">The sequence shown here is derived from an EMBL/GenBank/DDBJ whole genome shotgun (WGS) entry which is preliminary data.</text>
</comment>
<evidence type="ECO:0000313" key="2">
    <source>
        <dbReference type="EMBL" id="KAK4316636.1"/>
    </source>
</evidence>
<feature type="region of interest" description="Disordered" evidence="1">
    <location>
        <begin position="60"/>
        <end position="96"/>
    </location>
</feature>
<dbReference type="Proteomes" id="UP001292094">
    <property type="component" value="Unassembled WGS sequence"/>
</dbReference>
<keyword evidence="3" id="KW-1185">Reference proteome</keyword>
<feature type="compositionally biased region" description="Polar residues" evidence="1">
    <location>
        <begin position="70"/>
        <end position="89"/>
    </location>
</feature>
<proteinExistence type="predicted"/>
<dbReference type="EMBL" id="JAWZYT010001003">
    <property type="protein sequence ID" value="KAK4316636.1"/>
    <property type="molecule type" value="Genomic_DNA"/>
</dbReference>
<gene>
    <name evidence="2" type="ORF">Pmani_012226</name>
</gene>
<evidence type="ECO:0000313" key="3">
    <source>
        <dbReference type="Proteomes" id="UP001292094"/>
    </source>
</evidence>
<dbReference type="AlphaFoldDB" id="A0AAE1PXT7"/>
<sequence>MEESVDEEEVDEEGGVMKWWWMRKMEKSYSSQPLNATTFSLPFSSTIFIYPPHLPQAPATFLIDPHRPHSQTSLPIHSSNDPSLRQSRPPSLHPLL</sequence>
<accession>A0AAE1PXT7</accession>
<evidence type="ECO:0000256" key="1">
    <source>
        <dbReference type="SAM" id="MobiDB-lite"/>
    </source>
</evidence>
<reference evidence="2" key="1">
    <citation type="submission" date="2023-11" db="EMBL/GenBank/DDBJ databases">
        <title>Genome assemblies of two species of porcelain crab, Petrolisthes cinctipes and Petrolisthes manimaculis (Anomura: Porcellanidae).</title>
        <authorList>
            <person name="Angst P."/>
        </authorList>
    </citation>
    <scope>NUCLEOTIDE SEQUENCE</scope>
    <source>
        <strain evidence="2">PB745_02</strain>
        <tissue evidence="2">Gill</tissue>
    </source>
</reference>
<name>A0AAE1PXT7_9EUCA</name>